<dbReference type="Pfam" id="PF07501">
    <property type="entry name" value="G5"/>
    <property type="match status" value="1"/>
</dbReference>
<dbReference type="GO" id="GO:0009254">
    <property type="term" value="P:peptidoglycan turnover"/>
    <property type="evidence" value="ECO:0007669"/>
    <property type="project" value="InterPro"/>
</dbReference>
<keyword evidence="1" id="KW-0732">Signal</keyword>
<feature type="transmembrane region" description="Helical" evidence="2">
    <location>
        <begin position="12"/>
        <end position="35"/>
    </location>
</feature>
<dbReference type="OrthoDB" id="9798935at2"/>
<dbReference type="InterPro" id="IPR036908">
    <property type="entry name" value="RlpA-like_sf"/>
</dbReference>
<evidence type="ECO:0000256" key="2">
    <source>
        <dbReference type="SAM" id="Phobius"/>
    </source>
</evidence>
<dbReference type="InterPro" id="IPR051933">
    <property type="entry name" value="Resuscitation_pf_RpfB"/>
</dbReference>
<evidence type="ECO:0000259" key="3">
    <source>
        <dbReference type="PROSITE" id="PS51109"/>
    </source>
</evidence>
<dbReference type="CDD" id="cd22786">
    <property type="entry name" value="DPBB_YuiC-like"/>
    <property type="match status" value="1"/>
</dbReference>
<dbReference type="GO" id="GO:0004553">
    <property type="term" value="F:hydrolase activity, hydrolyzing O-glycosyl compounds"/>
    <property type="evidence" value="ECO:0007669"/>
    <property type="project" value="InterPro"/>
</dbReference>
<keyword evidence="2" id="KW-0472">Membrane</keyword>
<dbReference type="AlphaFoldDB" id="A0A4U9RSI7"/>
<dbReference type="InterPro" id="IPR011098">
    <property type="entry name" value="G5_dom"/>
</dbReference>
<reference evidence="4 5" key="1">
    <citation type="submission" date="2019-05" db="EMBL/GenBank/DDBJ databases">
        <authorList>
            <consortium name="Pathogen Informatics"/>
        </authorList>
    </citation>
    <scope>NUCLEOTIDE SEQUENCE [LARGE SCALE GENOMIC DNA]</scope>
    <source>
        <strain evidence="4 5">NCTC503</strain>
    </source>
</reference>
<dbReference type="SUPFAM" id="SSF50685">
    <property type="entry name" value="Barwin-like endoglucanases"/>
    <property type="match status" value="1"/>
</dbReference>
<gene>
    <name evidence="4" type="primary">yocH</name>
    <name evidence="4" type="ORF">NCTC503_02339</name>
</gene>
<dbReference type="KEGG" id="hhw:NCTC503_02339"/>
<organism evidence="4 5">
    <name type="scientific">Hathewaya histolytica</name>
    <name type="common">Clostridium histolyticum</name>
    <dbReference type="NCBI Taxonomy" id="1498"/>
    <lineage>
        <taxon>Bacteria</taxon>
        <taxon>Bacillati</taxon>
        <taxon>Bacillota</taxon>
        <taxon>Clostridia</taxon>
        <taxon>Eubacteriales</taxon>
        <taxon>Clostridiaceae</taxon>
        <taxon>Hathewaya</taxon>
    </lineage>
</organism>
<proteinExistence type="predicted"/>
<keyword evidence="5" id="KW-1185">Reference proteome</keyword>
<dbReference type="Gene3D" id="2.20.230.10">
    <property type="entry name" value="Resuscitation-promoting factor rpfb"/>
    <property type="match status" value="1"/>
</dbReference>
<accession>A0A4U9RSI7</accession>
<protein>
    <submittedName>
        <fullName evidence="4">3D/G5 domain-containing protein</fullName>
    </submittedName>
</protein>
<keyword evidence="2" id="KW-1133">Transmembrane helix</keyword>
<dbReference type="Pfam" id="PF03990">
    <property type="entry name" value="DUF348"/>
    <property type="match status" value="2"/>
</dbReference>
<dbReference type="Pfam" id="PF06725">
    <property type="entry name" value="3D"/>
    <property type="match status" value="1"/>
</dbReference>
<dbReference type="InterPro" id="IPR007137">
    <property type="entry name" value="DUF348"/>
</dbReference>
<keyword evidence="2" id="KW-0812">Transmembrane</keyword>
<dbReference type="PROSITE" id="PS51109">
    <property type="entry name" value="G5"/>
    <property type="match status" value="1"/>
</dbReference>
<evidence type="ECO:0000256" key="1">
    <source>
        <dbReference type="ARBA" id="ARBA00022729"/>
    </source>
</evidence>
<sequence length="351" mass="38896">MNMVSKEKLKDYFFKIPKTLIVFILILTCTTITILKMRKTITVTIDNKDTEITTLSSNLSTVLSENNISLGEKDWISVPADSKIKNGDKINIKKAINVALSVDGKQLNVKTVKNTVGDVLTEQDVKLNKLDKISPEIDSKIKEGLNVSITRVEEKILENKQKVDFSKEVKKTDDYEKGTQKVVQDGKHGEKLISTKVVYEDGKEVSRKVVEEKIIKKPINQILAVGTKMMIKPRNSRGSKQGSPMGYSKKISLTATAYTADFNHLGVRDDPYAGMTASGNRAKRNPNGYSTIAVDPTVIPLGTKVYVEGYGLAVAEDTGGAIKGNKIDLFMDTYAQTQQWGVRTVNLYILN</sequence>
<dbReference type="EMBL" id="LR590481">
    <property type="protein sequence ID" value="VTQ94526.1"/>
    <property type="molecule type" value="Genomic_DNA"/>
</dbReference>
<dbReference type="Gene3D" id="2.40.40.10">
    <property type="entry name" value="RlpA-like domain"/>
    <property type="match status" value="1"/>
</dbReference>
<dbReference type="RefSeq" id="WP_138210874.1">
    <property type="nucleotide sequence ID" value="NZ_CBCRUQ010000002.1"/>
</dbReference>
<dbReference type="SMART" id="SM01208">
    <property type="entry name" value="G5"/>
    <property type="match status" value="1"/>
</dbReference>
<dbReference type="GO" id="GO:0019867">
    <property type="term" value="C:outer membrane"/>
    <property type="evidence" value="ECO:0007669"/>
    <property type="project" value="InterPro"/>
</dbReference>
<dbReference type="PANTHER" id="PTHR39160">
    <property type="entry name" value="CELL WALL-BINDING PROTEIN YOCH"/>
    <property type="match status" value="1"/>
</dbReference>
<dbReference type="Proteomes" id="UP000308489">
    <property type="component" value="Chromosome 1"/>
</dbReference>
<dbReference type="InterPro" id="IPR010611">
    <property type="entry name" value="3D_dom"/>
</dbReference>
<dbReference type="PANTHER" id="PTHR39160:SF4">
    <property type="entry name" value="RESUSCITATION-PROMOTING FACTOR RPFB"/>
    <property type="match status" value="1"/>
</dbReference>
<feature type="domain" description="G5" evidence="3">
    <location>
        <begin position="149"/>
        <end position="229"/>
    </location>
</feature>
<name>A0A4U9RSI7_HATHI</name>
<evidence type="ECO:0000313" key="5">
    <source>
        <dbReference type="Proteomes" id="UP000308489"/>
    </source>
</evidence>
<evidence type="ECO:0000313" key="4">
    <source>
        <dbReference type="EMBL" id="VTQ94526.1"/>
    </source>
</evidence>